<evidence type="ECO:0000256" key="4">
    <source>
        <dbReference type="ARBA" id="ARBA00023143"/>
    </source>
</evidence>
<keyword evidence="9" id="KW-0969">Cilium</keyword>
<dbReference type="NCBIfam" id="TIGR01396">
    <property type="entry name" value="FlgB"/>
    <property type="match status" value="1"/>
</dbReference>
<sequence length="153" mass="16649">MTTPGGDTHPQHVPLNSQGHGGKTHSVQEVALGVRAYRQQLIASNIANADTPGYKAVDIDFEEAMRIAQSASPIPPTMLATTSIGHISGEAVSAQPPYPLKYQVPSQDSADGNTVEMDVERTKFSENSIMYQFSVDRVSGHFKMLMELYQSLK</sequence>
<dbReference type="InterPro" id="IPR019776">
    <property type="entry name" value="Flagellar_basal_body_rod_CS"/>
</dbReference>
<evidence type="ECO:0000313" key="9">
    <source>
        <dbReference type="EMBL" id="AAZ47009.1"/>
    </source>
</evidence>
<evidence type="ECO:0000256" key="1">
    <source>
        <dbReference type="ARBA" id="ARBA00004117"/>
    </source>
</evidence>
<evidence type="ECO:0000259" key="8">
    <source>
        <dbReference type="Pfam" id="PF00460"/>
    </source>
</evidence>
<dbReference type="Pfam" id="PF00460">
    <property type="entry name" value="Flg_bb_rod"/>
    <property type="match status" value="1"/>
</dbReference>
<dbReference type="PANTHER" id="PTHR30435">
    <property type="entry name" value="FLAGELLAR PROTEIN"/>
    <property type="match status" value="1"/>
</dbReference>
<dbReference type="PROSITE" id="PS00588">
    <property type="entry name" value="FLAGELLA_BB_ROD"/>
    <property type="match status" value="1"/>
</dbReference>
<dbReference type="GO" id="GO:0071973">
    <property type="term" value="P:bacterial-type flagellum-dependent cell motility"/>
    <property type="evidence" value="ECO:0007669"/>
    <property type="project" value="InterPro"/>
</dbReference>
<protein>
    <recommendedName>
        <fullName evidence="3 6">Flagellar basal body rod protein FlgB</fullName>
    </recommendedName>
</protein>
<reference evidence="9" key="1">
    <citation type="submission" date="2005-08" db="EMBL/GenBank/DDBJ databases">
        <title>Complete sequence of Dechloromonas aromatica RCB.</title>
        <authorList>
            <person name="Salinero K.K."/>
            <person name="Copeland A."/>
            <person name="Lucas S."/>
            <person name="Lapidus A."/>
            <person name="Barry K."/>
            <person name="Detter J.C."/>
            <person name="Glavina T."/>
            <person name="Hammon N."/>
            <person name="Israni S."/>
            <person name="Pitluck S."/>
            <person name="Di Bartolo G."/>
            <person name="Trong S."/>
            <person name="Schmutz J."/>
            <person name="Larimer F."/>
            <person name="Land M."/>
            <person name="Ivanova N."/>
            <person name="Richardson P."/>
        </authorList>
    </citation>
    <scope>NUCLEOTIDE SEQUENCE</scope>
    <source>
        <strain evidence="9">RCB</strain>
    </source>
</reference>
<evidence type="ECO:0000256" key="6">
    <source>
        <dbReference type="PIRNR" id="PIRNR002889"/>
    </source>
</evidence>
<dbReference type="eggNOG" id="COG1815">
    <property type="taxonomic scope" value="Bacteria"/>
</dbReference>
<accession>Q47DS2</accession>
<comment type="function">
    <text evidence="5 6">Structural component of flagellum, the bacterial motility apparatus. Part of the rod structure of flagellar basal body.</text>
</comment>
<evidence type="ECO:0000256" key="2">
    <source>
        <dbReference type="ARBA" id="ARBA00009677"/>
    </source>
</evidence>
<dbReference type="STRING" id="159087.Daro_2272"/>
<comment type="similarity">
    <text evidence="2 6">Belongs to the flagella basal body rod proteins family.</text>
</comment>
<comment type="subunit">
    <text evidence="6">The basal body constitutes a major portion of the flagellar organelle and consists of a number of rings mounted on a central rod.</text>
</comment>
<evidence type="ECO:0000256" key="7">
    <source>
        <dbReference type="SAM" id="MobiDB-lite"/>
    </source>
</evidence>
<proteinExistence type="inferred from homology"/>
<dbReference type="GO" id="GO:0030694">
    <property type="term" value="C:bacterial-type flagellum basal body, rod"/>
    <property type="evidence" value="ECO:0007669"/>
    <property type="project" value="InterPro"/>
</dbReference>
<keyword evidence="9" id="KW-0282">Flagellum</keyword>
<dbReference type="AlphaFoldDB" id="Q47DS2"/>
<organism evidence="9">
    <name type="scientific">Dechloromonas aromatica (strain RCB)</name>
    <dbReference type="NCBI Taxonomy" id="159087"/>
    <lineage>
        <taxon>Bacteria</taxon>
        <taxon>Pseudomonadati</taxon>
        <taxon>Pseudomonadota</taxon>
        <taxon>Betaproteobacteria</taxon>
        <taxon>Rhodocyclales</taxon>
        <taxon>Azonexaceae</taxon>
        <taxon>Dechloromonas</taxon>
    </lineage>
</organism>
<feature type="domain" description="Flagellar basal body rod protein N-terminal" evidence="8">
    <location>
        <begin position="36"/>
        <end position="55"/>
    </location>
</feature>
<keyword evidence="9" id="KW-0966">Cell projection</keyword>
<evidence type="ECO:0000256" key="3">
    <source>
        <dbReference type="ARBA" id="ARBA00014376"/>
    </source>
</evidence>
<dbReference type="EMBL" id="CP000089">
    <property type="protein sequence ID" value="AAZ47009.1"/>
    <property type="molecule type" value="Genomic_DNA"/>
</dbReference>
<dbReference type="PIRSF" id="PIRSF002889">
    <property type="entry name" value="Rod_FlgB"/>
    <property type="match status" value="1"/>
</dbReference>
<dbReference type="KEGG" id="dar:Daro_2272"/>
<feature type="region of interest" description="Disordered" evidence="7">
    <location>
        <begin position="1"/>
        <end position="23"/>
    </location>
</feature>
<gene>
    <name evidence="9" type="ordered locus">Daro_2272</name>
</gene>
<keyword evidence="4 6" id="KW-0975">Bacterial flagellum</keyword>
<dbReference type="HOGENOM" id="CLU_125463_1_0_4"/>
<dbReference type="InterPro" id="IPR006300">
    <property type="entry name" value="FlgB"/>
</dbReference>
<dbReference type="PANTHER" id="PTHR30435:SF12">
    <property type="entry name" value="FLAGELLAR BASAL BODY ROD PROTEIN FLGB"/>
    <property type="match status" value="1"/>
</dbReference>
<comment type="subcellular location">
    <subcellularLocation>
        <location evidence="1 6">Bacterial flagellum basal body</location>
    </subcellularLocation>
</comment>
<name>Q47DS2_DECAR</name>
<dbReference type="InterPro" id="IPR001444">
    <property type="entry name" value="Flag_bb_rod_N"/>
</dbReference>
<evidence type="ECO:0000256" key="5">
    <source>
        <dbReference type="ARBA" id="ARBA00024934"/>
    </source>
</evidence>